<protein>
    <submittedName>
        <fullName evidence="1">Uncharacterized protein</fullName>
    </submittedName>
</protein>
<proteinExistence type="predicted"/>
<organism evidence="1 2">
    <name type="scientific">Guyanagaster necrorhizus</name>
    <dbReference type="NCBI Taxonomy" id="856835"/>
    <lineage>
        <taxon>Eukaryota</taxon>
        <taxon>Fungi</taxon>
        <taxon>Dikarya</taxon>
        <taxon>Basidiomycota</taxon>
        <taxon>Agaricomycotina</taxon>
        <taxon>Agaricomycetes</taxon>
        <taxon>Agaricomycetidae</taxon>
        <taxon>Agaricales</taxon>
        <taxon>Marasmiineae</taxon>
        <taxon>Physalacriaceae</taxon>
        <taxon>Guyanagaster</taxon>
    </lineage>
</organism>
<sequence length="89" mass="9652">MISQSNQATLTAGHTFRDKHLALYGACVPAYGSVTPNILGLIVTPSIPTPTSIQSPGRHYTPLYQQKLTAKPTAYPLRLRVPGRRGSLH</sequence>
<accession>A0A9P8ARH6</accession>
<dbReference type="RefSeq" id="XP_043038704.1">
    <property type="nucleotide sequence ID" value="XM_043186472.1"/>
</dbReference>
<name>A0A9P8ARH6_9AGAR</name>
<evidence type="ECO:0000313" key="2">
    <source>
        <dbReference type="Proteomes" id="UP000812287"/>
    </source>
</evidence>
<dbReference type="GeneID" id="66108769"/>
<dbReference type="EMBL" id="MU250537">
    <property type="protein sequence ID" value="KAG7445204.1"/>
    <property type="molecule type" value="Genomic_DNA"/>
</dbReference>
<gene>
    <name evidence="1" type="ORF">BT62DRAFT_933012</name>
</gene>
<reference evidence="1" key="1">
    <citation type="submission" date="2020-11" db="EMBL/GenBank/DDBJ databases">
        <title>Adaptations for nitrogen fixation in a non-lichenized fungal sporocarp promotes dispersal by wood-feeding termites.</title>
        <authorList>
            <consortium name="DOE Joint Genome Institute"/>
            <person name="Koch R.A."/>
            <person name="Yoon G."/>
            <person name="Arayal U."/>
            <person name="Lail K."/>
            <person name="Amirebrahimi M."/>
            <person name="Labutti K."/>
            <person name="Lipzen A."/>
            <person name="Riley R."/>
            <person name="Barry K."/>
            <person name="Henrissat B."/>
            <person name="Grigoriev I.V."/>
            <person name="Herr J.R."/>
            <person name="Aime M.C."/>
        </authorList>
    </citation>
    <scope>NUCLEOTIDE SEQUENCE</scope>
    <source>
        <strain evidence="1">MCA 3950</strain>
    </source>
</reference>
<comment type="caution">
    <text evidence="1">The sequence shown here is derived from an EMBL/GenBank/DDBJ whole genome shotgun (WGS) entry which is preliminary data.</text>
</comment>
<evidence type="ECO:0000313" key="1">
    <source>
        <dbReference type="EMBL" id="KAG7445204.1"/>
    </source>
</evidence>
<dbReference type="AlphaFoldDB" id="A0A9P8ARH6"/>
<keyword evidence="2" id="KW-1185">Reference proteome</keyword>
<dbReference type="Proteomes" id="UP000812287">
    <property type="component" value="Unassembled WGS sequence"/>
</dbReference>